<dbReference type="EMBL" id="QNRL01000009">
    <property type="protein sequence ID" value="RBP08339.1"/>
    <property type="molecule type" value="Genomic_DNA"/>
</dbReference>
<feature type="domain" description="CofB-like pilin" evidence="3">
    <location>
        <begin position="41"/>
        <end position="271"/>
    </location>
</feature>
<comment type="subcellular location">
    <subcellularLocation>
        <location evidence="1">Membrane</location>
        <topology evidence="1">Single-pass membrane protein</topology>
    </subcellularLocation>
</comment>
<keyword evidence="5" id="KW-1185">Reference proteome</keyword>
<feature type="transmembrane region" description="Helical" evidence="2">
    <location>
        <begin position="7"/>
        <end position="27"/>
    </location>
</feature>
<reference evidence="4 5" key="1">
    <citation type="submission" date="2018-06" db="EMBL/GenBank/DDBJ databases">
        <title>Genomic Encyclopedia of Type Strains, Phase IV (KMG-IV): sequencing the most valuable type-strain genomes for metagenomic binning, comparative biology and taxonomic classification.</title>
        <authorList>
            <person name="Goeker M."/>
        </authorList>
    </citation>
    <scope>NUCLEOTIDE SEQUENCE [LARGE SCALE GENOMIC DNA]</scope>
    <source>
        <strain evidence="4 5">DSM 27453</strain>
    </source>
</reference>
<dbReference type="InterPro" id="IPR048688">
    <property type="entry name" value="CofB-like_pilin_dom"/>
</dbReference>
<gene>
    <name evidence="4" type="ORF">DFQ50_109100</name>
</gene>
<keyword evidence="2" id="KW-0812">Transmembrane</keyword>
<evidence type="ECO:0000313" key="4">
    <source>
        <dbReference type="EMBL" id="RBP08339.1"/>
    </source>
</evidence>
<dbReference type="RefSeq" id="WP_167405932.1">
    <property type="nucleotide sequence ID" value="NZ_QNRL01000009.1"/>
</dbReference>
<dbReference type="Pfam" id="PF21444">
    <property type="entry name" value="CofB_pilin_dom"/>
    <property type="match status" value="1"/>
</dbReference>
<comment type="caution">
    <text evidence="4">The sequence shown here is derived from an EMBL/GenBank/DDBJ whole genome shotgun (WGS) entry which is preliminary data.</text>
</comment>
<evidence type="ECO:0000256" key="1">
    <source>
        <dbReference type="ARBA" id="ARBA00004167"/>
    </source>
</evidence>
<keyword evidence="2" id="KW-0472">Membrane</keyword>
<dbReference type="NCBIfam" id="TIGR02532">
    <property type="entry name" value="IV_pilin_GFxxxE"/>
    <property type="match status" value="1"/>
</dbReference>
<accession>A0ABX9FUR2</accession>
<protein>
    <submittedName>
        <fullName evidence="4">Toxin co-regulated pilus biosynthesis protein B</fullName>
    </submittedName>
</protein>
<evidence type="ECO:0000259" key="3">
    <source>
        <dbReference type="Pfam" id="PF21444"/>
    </source>
</evidence>
<organism evidence="4 5">
    <name type="scientific">Pseudocitrobacter faecalis</name>
    <dbReference type="NCBI Taxonomy" id="1398493"/>
    <lineage>
        <taxon>Bacteria</taxon>
        <taxon>Pseudomonadati</taxon>
        <taxon>Pseudomonadota</taxon>
        <taxon>Gammaproteobacteria</taxon>
        <taxon>Enterobacterales</taxon>
        <taxon>Enterobacteriaceae</taxon>
        <taxon>Pseudocitrobacter</taxon>
    </lineage>
</organism>
<evidence type="ECO:0000313" key="5">
    <source>
        <dbReference type="Proteomes" id="UP000253201"/>
    </source>
</evidence>
<keyword evidence="2" id="KW-1133">Transmembrane helix</keyword>
<name>A0ABX9FUR2_9ENTR</name>
<sequence>MRRHDRGFTLLEVIIVLAIMGGALVMYTNHVRKESLKTAQQNIANALVMEMKGVVNFLHDDPLPIGGDDTIENPLYHDPATLSTETNKEYKVRLANNINDINTDEIKHYFLWGDSDNANNQQRYLFISKNCSNKLKSEMELSKEYLSCKLSSQAKNSAAIIKQVGFAAESLRASDDTIARVDVIVAFEYTTGDEKYHFVDYAPAFAKALNNSGLIASHMMLVHRSNSTGNWLLVTQSDNKTPIELNNAASNMAALTKLPKTERFGVRFTFDMNDNSNGGSGGGGGAANTCWDSENSKVIHCFDQKEGTSDRGEDAVLALTTKPKDDPKTTDPAKIKTATLNANLIMENTSRRVYIFKRKYGGALDTDSAGQPKLYAWKDNNGVEFAGEYYLDDNTRADVLGPVYDDNAKNTYTPDTYDAYELVTPAIVDYIANRTDHSDISGAEYEQYDDGDSGSVHSGALRYPVQVCPKLKQIIILRDQAGEPIIDNGKAVSVEVERRLFPRMSVSVSSASAFPGGTDNGGEDSRRYSGVELDNLDKNKSTLDDTKTVGVLGGITTQVEIVEQNTQDSSTSYLNPGGHLKYNNHKYIWAITNMVGMYDMKAGVGVNVENSADVSYTVTRWCSAIPQTGSPADLIDSYEYE</sequence>
<dbReference type="Proteomes" id="UP000253201">
    <property type="component" value="Unassembled WGS sequence"/>
</dbReference>
<dbReference type="InterPro" id="IPR012902">
    <property type="entry name" value="N_methyl_site"/>
</dbReference>
<evidence type="ECO:0000256" key="2">
    <source>
        <dbReference type="SAM" id="Phobius"/>
    </source>
</evidence>
<proteinExistence type="predicted"/>
<dbReference type="Pfam" id="PF07963">
    <property type="entry name" value="N_methyl"/>
    <property type="match status" value="1"/>
</dbReference>